<proteinExistence type="predicted"/>
<evidence type="ECO:0000313" key="3">
    <source>
        <dbReference type="Proteomes" id="UP000037210"/>
    </source>
</evidence>
<accession>A0A0M0BPY3</accession>
<keyword evidence="1" id="KW-0812">Transmembrane</keyword>
<organism evidence="2 3">
    <name type="scientific">miscellaneous Crenarchaeota group-15 archaeon DG-45</name>
    <dbReference type="NCBI Taxonomy" id="1685127"/>
    <lineage>
        <taxon>Archaea</taxon>
        <taxon>Candidatus Bathyarchaeota</taxon>
        <taxon>MCG-15</taxon>
    </lineage>
</organism>
<dbReference type="EMBL" id="LFWZ01000030">
    <property type="protein sequence ID" value="KON30484.1"/>
    <property type="molecule type" value="Genomic_DNA"/>
</dbReference>
<feature type="transmembrane region" description="Helical" evidence="1">
    <location>
        <begin position="44"/>
        <end position="60"/>
    </location>
</feature>
<keyword evidence="1" id="KW-0472">Membrane</keyword>
<gene>
    <name evidence="2" type="ORF">AC482_03765</name>
</gene>
<evidence type="ECO:0000313" key="2">
    <source>
        <dbReference type="EMBL" id="KON30484.1"/>
    </source>
</evidence>
<name>A0A0M0BPY3_9ARCH</name>
<comment type="caution">
    <text evidence="2">The sequence shown here is derived from an EMBL/GenBank/DDBJ whole genome shotgun (WGS) entry which is preliminary data.</text>
</comment>
<evidence type="ECO:0000256" key="1">
    <source>
        <dbReference type="SAM" id="Phobius"/>
    </source>
</evidence>
<protein>
    <submittedName>
        <fullName evidence="2">Uncharacterized protein</fullName>
    </submittedName>
</protein>
<reference evidence="2 3" key="1">
    <citation type="submission" date="2015-06" db="EMBL/GenBank/DDBJ databases">
        <title>New insights into the roles of widespread benthic archaea in carbon and nitrogen cycling.</title>
        <authorList>
            <person name="Lazar C.S."/>
            <person name="Baker B.J."/>
            <person name="Seitz K.W."/>
            <person name="Hyde A.S."/>
            <person name="Dick G.J."/>
            <person name="Hinrichs K.-U."/>
            <person name="Teske A.P."/>
        </authorList>
    </citation>
    <scope>NUCLEOTIDE SEQUENCE [LARGE SCALE GENOMIC DNA]</scope>
    <source>
        <strain evidence="2">DG-45</strain>
    </source>
</reference>
<keyword evidence="1" id="KW-1133">Transmembrane helix</keyword>
<dbReference type="AlphaFoldDB" id="A0A0M0BPY3"/>
<dbReference type="Proteomes" id="UP000037210">
    <property type="component" value="Unassembled WGS sequence"/>
</dbReference>
<sequence length="61" mass="6727">MCMGLVSLWYGPFVALTDLGLIHSSYSLVRDPSRGNSRRVKNRVLVWMALGLIGFIAGSFP</sequence>